<comment type="caution">
    <text evidence="2">The sequence shown here is derived from an EMBL/GenBank/DDBJ whole genome shotgun (WGS) entry which is preliminary data.</text>
</comment>
<feature type="transmembrane region" description="Helical" evidence="1">
    <location>
        <begin position="52"/>
        <end position="70"/>
    </location>
</feature>
<protein>
    <submittedName>
        <fullName evidence="2">Uncharacterized protein</fullName>
    </submittedName>
</protein>
<dbReference type="SUPFAM" id="SSF48371">
    <property type="entry name" value="ARM repeat"/>
    <property type="match status" value="1"/>
</dbReference>
<organism evidence="2 3">
    <name type="scientific">Natrinema saccharevitans</name>
    <dbReference type="NCBI Taxonomy" id="301967"/>
    <lineage>
        <taxon>Archaea</taxon>
        <taxon>Methanobacteriati</taxon>
        <taxon>Methanobacteriota</taxon>
        <taxon>Stenosarchaea group</taxon>
        <taxon>Halobacteria</taxon>
        <taxon>Halobacteriales</taxon>
        <taxon>Natrialbaceae</taxon>
        <taxon>Natrinema</taxon>
    </lineage>
</organism>
<keyword evidence="1" id="KW-1133">Transmembrane helix</keyword>
<feature type="transmembrane region" description="Helical" evidence="1">
    <location>
        <begin position="180"/>
        <end position="204"/>
    </location>
</feature>
<dbReference type="STRING" id="301967.A6E15_16795"/>
<name>A0A1S8B0Y8_9EURY</name>
<dbReference type="InterPro" id="IPR016024">
    <property type="entry name" value="ARM-type_fold"/>
</dbReference>
<keyword evidence="3" id="KW-1185">Reference proteome</keyword>
<dbReference type="EMBL" id="LWLN01000001">
    <property type="protein sequence ID" value="OLZ42516.1"/>
    <property type="molecule type" value="Genomic_DNA"/>
</dbReference>
<dbReference type="Gene3D" id="1.25.10.10">
    <property type="entry name" value="Leucine-rich Repeat Variant"/>
    <property type="match status" value="1"/>
</dbReference>
<keyword evidence="1" id="KW-0472">Membrane</keyword>
<dbReference type="AlphaFoldDB" id="A0A1S8B0Y8"/>
<evidence type="ECO:0000313" key="2">
    <source>
        <dbReference type="EMBL" id="OLZ42516.1"/>
    </source>
</evidence>
<reference evidence="3" key="1">
    <citation type="submission" date="2016-04" db="EMBL/GenBank/DDBJ databases">
        <authorList>
            <person name="Chen S.-C."/>
            <person name="Lai M.-C."/>
        </authorList>
    </citation>
    <scope>NUCLEOTIDE SEQUENCE [LARGE SCALE GENOMIC DNA]</scope>
    <source>
        <strain evidence="3">AB14</strain>
    </source>
</reference>
<gene>
    <name evidence="2" type="ORF">A6E15_16795</name>
</gene>
<sequence length="476" mass="51226">MSLRDVRGRWDSGLHSFWAFVGLLFAPGIVVHELAHAGACRLLGVKLTQTRLVGLPVIPAGLTKPALGWVRHERPRSAWKAFLIAIAPLVVNTVAALSVFTAVTRSLLPVDVITYPNTVSGLVRLHWDILVVETGLQTQLLGLLGLWIGVSLAVTAMPSTRDALNTAIVSLETEGLERRLVYGPSVVLFVLAASAFGFGLLYAVALTAVGLGGREALVAVRYDFIGYALASVVITLTVERRGFVGIVRSRLTNPSRSFLELTPVVLSRILSLQQEMEADEPLTDEAIAFLVAHLDHGQLEVRYQSASALATVAWEDHSRLGAWMDRLIERAVAEPVDSVRVKLLYSISAGAIPDTDRELLRDVSIDALTAESTDLRLVAAQVVGRLAKADPGLVAAHVETVLEALTDDELSETARGNLAVAVSRIAGEVPSAVRPYRDDLASHRTDSNEKVATFVERALKRTADGAGESRSDSHEG</sequence>
<proteinExistence type="predicted"/>
<dbReference type="OrthoDB" id="147208at2157"/>
<evidence type="ECO:0000256" key="1">
    <source>
        <dbReference type="SAM" id="Phobius"/>
    </source>
</evidence>
<dbReference type="Proteomes" id="UP000189370">
    <property type="component" value="Unassembled WGS sequence"/>
</dbReference>
<feature type="transmembrane region" description="Helical" evidence="1">
    <location>
        <begin position="82"/>
        <end position="103"/>
    </location>
</feature>
<dbReference type="RefSeq" id="WP_076147999.1">
    <property type="nucleotide sequence ID" value="NZ_LWLN01000001.1"/>
</dbReference>
<keyword evidence="1" id="KW-0812">Transmembrane</keyword>
<feature type="transmembrane region" description="Helical" evidence="1">
    <location>
        <begin position="12"/>
        <end position="32"/>
    </location>
</feature>
<evidence type="ECO:0000313" key="3">
    <source>
        <dbReference type="Proteomes" id="UP000189370"/>
    </source>
</evidence>
<dbReference type="InterPro" id="IPR011989">
    <property type="entry name" value="ARM-like"/>
</dbReference>
<feature type="transmembrane region" description="Helical" evidence="1">
    <location>
        <begin position="140"/>
        <end position="159"/>
    </location>
</feature>
<accession>A0A1S8B0Y8</accession>